<keyword evidence="1" id="KW-1133">Transmembrane helix</keyword>
<comment type="caution">
    <text evidence="2">The sequence shown here is derived from an EMBL/GenBank/DDBJ whole genome shotgun (WGS) entry which is preliminary data.</text>
</comment>
<evidence type="ECO:0000313" key="3">
    <source>
        <dbReference type="Proteomes" id="UP000315369"/>
    </source>
</evidence>
<organism evidence="2 3">
    <name type="scientific">Myxococcus llanfairpwllgwyngyllgogerychwyrndrobwllllantysiliogogogochensis</name>
    <dbReference type="NCBI Taxonomy" id="2590453"/>
    <lineage>
        <taxon>Bacteria</taxon>
        <taxon>Pseudomonadati</taxon>
        <taxon>Myxococcota</taxon>
        <taxon>Myxococcia</taxon>
        <taxon>Myxococcales</taxon>
        <taxon>Cystobacterineae</taxon>
        <taxon>Myxococcaceae</taxon>
        <taxon>Myxococcus</taxon>
    </lineage>
</organism>
<dbReference type="EMBL" id="VIFM01000560">
    <property type="protein sequence ID" value="TQF08547.1"/>
    <property type="molecule type" value="Genomic_DNA"/>
</dbReference>
<gene>
    <name evidence="2" type="ORF">FJV41_49330</name>
</gene>
<feature type="transmembrane region" description="Helical" evidence="1">
    <location>
        <begin position="140"/>
        <end position="160"/>
    </location>
</feature>
<dbReference type="OrthoDB" id="185917at2"/>
<keyword evidence="3" id="KW-1185">Reference proteome</keyword>
<evidence type="ECO:0000313" key="2">
    <source>
        <dbReference type="EMBL" id="TQF08547.1"/>
    </source>
</evidence>
<feature type="transmembrane region" description="Helical" evidence="1">
    <location>
        <begin position="81"/>
        <end position="101"/>
    </location>
</feature>
<accession>A0A540WI17</accession>
<keyword evidence="1" id="KW-0812">Transmembrane</keyword>
<sequence length="238" mass="26472">MALLVGYLGATGSLRFIVRLFTMLVHELGHAVTAWLCGIPAVPSLWVTSMGSERWYSLALALAGALGALTWIGWKLRRWAWVTWGVVLLTCQLVCTVGLPMSSTLPLVIFGGDGGMLVLGTVLMGCFYVRPGSYLHVRALRWGLVPIGALSFWDGFLTWWRARTNAEEIPFGRMEGQGLSDPSRLVDEHGWQEGDLIRRYVTLGVLCLVALAVFHILHLYRGRSRLRAAVRALRHQEE</sequence>
<name>A0A540WI17_9BACT</name>
<dbReference type="RefSeq" id="WP_141649530.1">
    <property type="nucleotide sequence ID" value="NZ_VIFM01000560.1"/>
</dbReference>
<protein>
    <submittedName>
        <fullName evidence="2">Uncharacterized protein</fullName>
    </submittedName>
</protein>
<keyword evidence="1" id="KW-0472">Membrane</keyword>
<dbReference type="Proteomes" id="UP000315369">
    <property type="component" value="Unassembled WGS sequence"/>
</dbReference>
<evidence type="ECO:0000256" key="1">
    <source>
        <dbReference type="SAM" id="Phobius"/>
    </source>
</evidence>
<proteinExistence type="predicted"/>
<feature type="transmembrane region" description="Helical" evidence="1">
    <location>
        <begin position="200"/>
        <end position="220"/>
    </location>
</feature>
<feature type="transmembrane region" description="Helical" evidence="1">
    <location>
        <begin position="55"/>
        <end position="74"/>
    </location>
</feature>
<feature type="transmembrane region" description="Helical" evidence="1">
    <location>
        <begin position="107"/>
        <end position="128"/>
    </location>
</feature>
<reference evidence="2 3" key="1">
    <citation type="submission" date="2019-06" db="EMBL/GenBank/DDBJ databases">
        <authorList>
            <person name="Livingstone P."/>
            <person name="Whitworth D."/>
        </authorList>
    </citation>
    <scope>NUCLEOTIDE SEQUENCE [LARGE SCALE GENOMIC DNA]</scope>
    <source>
        <strain evidence="2 3">AM401</strain>
    </source>
</reference>
<dbReference type="AlphaFoldDB" id="A0A540WI17"/>